<dbReference type="OrthoDB" id="63113at2759"/>
<dbReference type="EMBL" id="KI913955">
    <property type="protein sequence ID" value="ETW06992.1"/>
    <property type="molecule type" value="Genomic_DNA"/>
</dbReference>
<dbReference type="AlphaFoldDB" id="A0A024UMB8"/>
<comment type="subcellular location">
    <subcellularLocation>
        <location evidence="1 5">Membrane</location>
        <topology evidence="1 5">Multi-pass membrane protein</topology>
    </subcellularLocation>
</comment>
<reference evidence="6" key="1">
    <citation type="submission" date="2013-12" db="EMBL/GenBank/DDBJ databases">
        <title>The Genome Sequence of Aphanomyces invadans NJM9701.</title>
        <authorList>
            <consortium name="The Broad Institute Genomics Platform"/>
            <person name="Russ C."/>
            <person name="Tyler B."/>
            <person name="van West P."/>
            <person name="Dieguez-Uribeondo J."/>
            <person name="Young S.K."/>
            <person name="Zeng Q."/>
            <person name="Gargeya S."/>
            <person name="Fitzgerald M."/>
            <person name="Abouelleil A."/>
            <person name="Alvarado L."/>
            <person name="Chapman S.B."/>
            <person name="Gainer-Dewar J."/>
            <person name="Goldberg J."/>
            <person name="Griggs A."/>
            <person name="Gujja S."/>
            <person name="Hansen M."/>
            <person name="Howarth C."/>
            <person name="Imamovic A."/>
            <person name="Ireland A."/>
            <person name="Larimer J."/>
            <person name="McCowan C."/>
            <person name="Murphy C."/>
            <person name="Pearson M."/>
            <person name="Poon T.W."/>
            <person name="Priest M."/>
            <person name="Roberts A."/>
            <person name="Saif S."/>
            <person name="Shea T."/>
            <person name="Sykes S."/>
            <person name="Wortman J."/>
            <person name="Nusbaum C."/>
            <person name="Birren B."/>
        </authorList>
    </citation>
    <scope>NUCLEOTIDE SEQUENCE [LARGE SCALE GENOMIC DNA]</scope>
    <source>
        <strain evidence="6">NJM9701</strain>
    </source>
</reference>
<dbReference type="eggNOG" id="ENOG502S87U">
    <property type="taxonomic scope" value="Eukaryota"/>
</dbReference>
<dbReference type="STRING" id="157072.A0A024UMB8"/>
<dbReference type="PANTHER" id="PTHR19317">
    <property type="entry name" value="PRENYLATED RAB ACCEPTOR 1-RELATED"/>
    <property type="match status" value="1"/>
</dbReference>
<feature type="transmembrane region" description="Helical" evidence="5">
    <location>
        <begin position="93"/>
        <end position="125"/>
    </location>
</feature>
<evidence type="ECO:0000256" key="2">
    <source>
        <dbReference type="ARBA" id="ARBA00022692"/>
    </source>
</evidence>
<name>A0A024UMB8_9STRA</name>
<sequence length="207" mass="22988">MGEAQQRPEQRHKASAGSDYAAATCVQQDSDDIKIHSILGQVVSAARQRIHVNAIRNVFVCMGVGEAHPFNIPTPPQIAPRLQHNLQYFVVNYIMLFTVVLFCTLVFHPWSLLCVLATGGAWGAFIVQRKHLQHLNKNGFKEEHFVYAMLAATLVVFSFFLLPSLITAIGISGGINIVHAFFRDPTHVIFRSDPTQTDVVAPIDQLV</sequence>
<dbReference type="GO" id="GO:0005794">
    <property type="term" value="C:Golgi apparatus"/>
    <property type="evidence" value="ECO:0007669"/>
    <property type="project" value="TreeGrafter"/>
</dbReference>
<dbReference type="GO" id="GO:0016020">
    <property type="term" value="C:membrane"/>
    <property type="evidence" value="ECO:0007669"/>
    <property type="project" value="UniProtKB-SubCell"/>
</dbReference>
<dbReference type="RefSeq" id="XP_008865067.1">
    <property type="nucleotide sequence ID" value="XM_008866845.1"/>
</dbReference>
<evidence type="ECO:0000256" key="5">
    <source>
        <dbReference type="RuleBase" id="RU363107"/>
    </source>
</evidence>
<gene>
    <name evidence="6" type="ORF">H310_03091</name>
</gene>
<keyword evidence="2 5" id="KW-0812">Transmembrane</keyword>
<evidence type="ECO:0000256" key="1">
    <source>
        <dbReference type="ARBA" id="ARBA00004141"/>
    </source>
</evidence>
<dbReference type="PANTHER" id="PTHR19317:SF0">
    <property type="entry name" value="PRENYLATED RAB ACCEPTOR PROTEIN 1"/>
    <property type="match status" value="1"/>
</dbReference>
<evidence type="ECO:0000256" key="4">
    <source>
        <dbReference type="ARBA" id="ARBA00023136"/>
    </source>
</evidence>
<organism evidence="6">
    <name type="scientific">Aphanomyces invadans</name>
    <dbReference type="NCBI Taxonomy" id="157072"/>
    <lineage>
        <taxon>Eukaryota</taxon>
        <taxon>Sar</taxon>
        <taxon>Stramenopiles</taxon>
        <taxon>Oomycota</taxon>
        <taxon>Saprolegniomycetes</taxon>
        <taxon>Saprolegniales</taxon>
        <taxon>Verrucalvaceae</taxon>
        <taxon>Aphanomyces</taxon>
    </lineage>
</organism>
<proteinExistence type="inferred from homology"/>
<keyword evidence="4 5" id="KW-0472">Membrane</keyword>
<protein>
    <recommendedName>
        <fullName evidence="5">PRA1 family protein</fullName>
    </recommendedName>
</protein>
<feature type="transmembrane region" description="Helical" evidence="5">
    <location>
        <begin position="145"/>
        <end position="166"/>
    </location>
</feature>
<dbReference type="GeneID" id="20080141"/>
<evidence type="ECO:0000256" key="3">
    <source>
        <dbReference type="ARBA" id="ARBA00022989"/>
    </source>
</evidence>
<dbReference type="InterPro" id="IPR004895">
    <property type="entry name" value="Prenylated_rab_accept_PRA1"/>
</dbReference>
<dbReference type="Pfam" id="PF03208">
    <property type="entry name" value="PRA1"/>
    <property type="match status" value="1"/>
</dbReference>
<keyword evidence="3 5" id="KW-1133">Transmembrane helix</keyword>
<comment type="similarity">
    <text evidence="5">Belongs to the PRA1 family.</text>
</comment>
<dbReference type="VEuPathDB" id="FungiDB:H310_03091"/>
<evidence type="ECO:0000313" key="6">
    <source>
        <dbReference type="EMBL" id="ETW06992.1"/>
    </source>
</evidence>
<accession>A0A024UMB8</accession>